<evidence type="ECO:0000256" key="1">
    <source>
        <dbReference type="RuleBase" id="RU363069"/>
    </source>
</evidence>
<keyword evidence="1" id="KW-0378">Hydrolase</keyword>
<sequence length="247" mass="27289">MRLLHTSDWHLGQNFYSKSRAAEHDAFLTWLLDRAQEHEVDAIIVAGDIFDTGSPPSYARELYNRFVVQLQQTGCRLVVLAGNHDSVAMLNESRDILAFLHTTVVANAGYAPIELPLRDGTPGAIFCPVPFLRPRELVTSQAGHSGREKTAAAAARHQRLLSGAVSAGLRAARRSAAAHHCQRPSDHRRRQQKRCRPRHLHRHTGCLSGATLPPCRLHCAGPYSPGADGRRLRAYPLQRLAAAAELR</sequence>
<dbReference type="InterPro" id="IPR004593">
    <property type="entry name" value="SbcD"/>
</dbReference>
<dbReference type="InterPro" id="IPR029052">
    <property type="entry name" value="Metallo-depent_PP-like"/>
</dbReference>
<comment type="similarity">
    <text evidence="1">Belongs to the SbcD family.</text>
</comment>
<keyword evidence="1" id="KW-0540">Nuclease</keyword>
<name>A0A377WFS9_KLEPN</name>
<dbReference type="SUPFAM" id="SSF56300">
    <property type="entry name" value="Metallo-dependent phosphatases"/>
    <property type="match status" value="1"/>
</dbReference>
<keyword evidence="1" id="KW-0235">DNA replication</keyword>
<dbReference type="InterPro" id="IPR050535">
    <property type="entry name" value="DNA_Repair-Maintenance_Comp"/>
</dbReference>
<dbReference type="Gene3D" id="3.60.21.10">
    <property type="match status" value="1"/>
</dbReference>
<comment type="subunit">
    <text evidence="1">Heterodimer of SbcC and SbcD.</text>
</comment>
<dbReference type="InterPro" id="IPR004843">
    <property type="entry name" value="Calcineurin-like_PHP"/>
</dbReference>
<reference evidence="4 5" key="1">
    <citation type="submission" date="2018-06" db="EMBL/GenBank/DDBJ databases">
        <authorList>
            <consortium name="Pathogen Informatics"/>
            <person name="Doyle S."/>
        </authorList>
    </citation>
    <scope>NUCLEOTIDE SEQUENCE [LARGE SCALE GENOMIC DNA]</scope>
    <source>
        <strain evidence="4 5">NCTC8849</strain>
    </source>
</reference>
<comment type="function">
    <text evidence="1">SbcCD cleaves DNA hairpin structures. These structures can inhibit DNA replication and are intermediates in certain DNA recombination reactions. The complex acts as a 3'-&gt;5' double strand exonuclease that can open hairpins. It also has a 5' single-strand endonuclease activity.</text>
</comment>
<dbReference type="GO" id="GO:0006310">
    <property type="term" value="P:DNA recombination"/>
    <property type="evidence" value="ECO:0007669"/>
    <property type="project" value="UniProtKB-KW"/>
</dbReference>
<dbReference type="GO" id="GO:0006260">
    <property type="term" value="P:DNA replication"/>
    <property type="evidence" value="ECO:0007669"/>
    <property type="project" value="UniProtKB-KW"/>
</dbReference>
<feature type="region of interest" description="Disordered" evidence="2">
    <location>
        <begin position="177"/>
        <end position="200"/>
    </location>
</feature>
<protein>
    <recommendedName>
        <fullName evidence="1">Nuclease SbcCD subunit D</fullName>
    </recommendedName>
</protein>
<dbReference type="EMBL" id="UGLC01000002">
    <property type="protein sequence ID" value="STT52847.1"/>
    <property type="molecule type" value="Genomic_DNA"/>
</dbReference>
<keyword evidence="1" id="KW-0233">DNA recombination</keyword>
<proteinExistence type="inferred from homology"/>
<dbReference type="NCBIfam" id="TIGR00619">
    <property type="entry name" value="sbcd"/>
    <property type="match status" value="1"/>
</dbReference>
<dbReference type="GO" id="GO:0008408">
    <property type="term" value="F:3'-5' exonuclease activity"/>
    <property type="evidence" value="ECO:0007669"/>
    <property type="project" value="InterPro"/>
</dbReference>
<dbReference type="Proteomes" id="UP000254799">
    <property type="component" value="Unassembled WGS sequence"/>
</dbReference>
<dbReference type="AlphaFoldDB" id="A0A377WFS9"/>
<dbReference type="GO" id="GO:0004519">
    <property type="term" value="F:endonuclease activity"/>
    <property type="evidence" value="ECO:0007669"/>
    <property type="project" value="UniProtKB-KW"/>
</dbReference>
<keyword evidence="1" id="KW-0255">Endonuclease</keyword>
<dbReference type="Pfam" id="PF00149">
    <property type="entry name" value="Metallophos"/>
    <property type="match status" value="1"/>
</dbReference>
<evidence type="ECO:0000313" key="5">
    <source>
        <dbReference type="Proteomes" id="UP000254799"/>
    </source>
</evidence>
<dbReference type="PANTHER" id="PTHR30337:SF0">
    <property type="entry name" value="NUCLEASE SBCCD SUBUNIT D"/>
    <property type="match status" value="1"/>
</dbReference>
<dbReference type="PANTHER" id="PTHR30337">
    <property type="entry name" value="COMPONENT OF ATP-DEPENDENT DSDNA EXONUCLEASE"/>
    <property type="match status" value="1"/>
</dbReference>
<evidence type="ECO:0000259" key="3">
    <source>
        <dbReference type="Pfam" id="PF00149"/>
    </source>
</evidence>
<feature type="domain" description="Calcineurin-like phosphoesterase" evidence="3">
    <location>
        <begin position="1"/>
        <end position="97"/>
    </location>
</feature>
<gene>
    <name evidence="4" type="primary">sbcD_2</name>
    <name evidence="1" type="synonym">sbcD</name>
    <name evidence="4" type="ORF">NCTC8849_01395</name>
</gene>
<evidence type="ECO:0000313" key="4">
    <source>
        <dbReference type="EMBL" id="STT52847.1"/>
    </source>
</evidence>
<keyword evidence="1 4" id="KW-0269">Exonuclease</keyword>
<accession>A0A377WFS9</accession>
<evidence type="ECO:0000256" key="2">
    <source>
        <dbReference type="SAM" id="MobiDB-lite"/>
    </source>
</evidence>
<organism evidence="4 5">
    <name type="scientific">Klebsiella pneumoniae</name>
    <dbReference type="NCBI Taxonomy" id="573"/>
    <lineage>
        <taxon>Bacteria</taxon>
        <taxon>Pseudomonadati</taxon>
        <taxon>Pseudomonadota</taxon>
        <taxon>Gammaproteobacteria</taxon>
        <taxon>Enterobacterales</taxon>
        <taxon>Enterobacteriaceae</taxon>
        <taxon>Klebsiella/Raoultella group</taxon>
        <taxon>Klebsiella</taxon>
        <taxon>Klebsiella pneumoniae complex</taxon>
    </lineage>
</organism>